<dbReference type="PANTHER" id="PTHR47074">
    <property type="entry name" value="BNAC02G40300D PROTEIN"/>
    <property type="match status" value="1"/>
</dbReference>
<dbReference type="AlphaFoldDB" id="A0A7J9LPF5"/>
<reference evidence="2 3" key="1">
    <citation type="journal article" date="2019" name="Genome Biol. Evol.">
        <title>Insights into the evolution of the New World diploid cottons (Gossypium, subgenus Houzingenia) based on genome sequencing.</title>
        <authorList>
            <person name="Grover C.E."/>
            <person name="Arick M.A. 2nd"/>
            <person name="Thrash A."/>
            <person name="Conover J.L."/>
            <person name="Sanders W.S."/>
            <person name="Peterson D.G."/>
            <person name="Frelichowski J.E."/>
            <person name="Scheffler J.A."/>
            <person name="Scheffler B.E."/>
            <person name="Wendel J.F."/>
        </authorList>
    </citation>
    <scope>NUCLEOTIDE SEQUENCE [LARGE SCALE GENOMIC DNA]</scope>
    <source>
        <strain evidence="2">1</strain>
        <tissue evidence="2">Leaf</tissue>
    </source>
</reference>
<dbReference type="OrthoDB" id="1717299at2759"/>
<dbReference type="PANTHER" id="PTHR47074:SF48">
    <property type="entry name" value="POLYNUCLEOTIDYL TRANSFERASE, RIBONUCLEASE H-LIKE SUPERFAMILY PROTEIN"/>
    <property type="match status" value="1"/>
</dbReference>
<evidence type="ECO:0000313" key="2">
    <source>
        <dbReference type="EMBL" id="MBA0860179.1"/>
    </source>
</evidence>
<proteinExistence type="predicted"/>
<dbReference type="Proteomes" id="UP000593576">
    <property type="component" value="Unassembled WGS sequence"/>
</dbReference>
<accession>A0A7J9LPF5</accession>
<protein>
    <recommendedName>
        <fullName evidence="1">RNase H type-1 domain-containing protein</fullName>
    </recommendedName>
</protein>
<dbReference type="InterPro" id="IPR002156">
    <property type="entry name" value="RNaseH_domain"/>
</dbReference>
<dbReference type="InterPro" id="IPR052929">
    <property type="entry name" value="RNase_H-like_EbsB-rel"/>
</dbReference>
<gene>
    <name evidence="2" type="ORF">Goshw_014851</name>
</gene>
<comment type="caution">
    <text evidence="2">The sequence shown here is derived from an EMBL/GenBank/DDBJ whole genome shotgun (WGS) entry which is preliminary data.</text>
</comment>
<evidence type="ECO:0000259" key="1">
    <source>
        <dbReference type="Pfam" id="PF13456"/>
    </source>
</evidence>
<organism evidence="2 3">
    <name type="scientific">Gossypium schwendimanii</name>
    <name type="common">Cotton</name>
    <dbReference type="NCBI Taxonomy" id="34291"/>
    <lineage>
        <taxon>Eukaryota</taxon>
        <taxon>Viridiplantae</taxon>
        <taxon>Streptophyta</taxon>
        <taxon>Embryophyta</taxon>
        <taxon>Tracheophyta</taxon>
        <taxon>Spermatophyta</taxon>
        <taxon>Magnoliopsida</taxon>
        <taxon>eudicotyledons</taxon>
        <taxon>Gunneridae</taxon>
        <taxon>Pentapetalae</taxon>
        <taxon>rosids</taxon>
        <taxon>malvids</taxon>
        <taxon>Malvales</taxon>
        <taxon>Malvaceae</taxon>
        <taxon>Malvoideae</taxon>
        <taxon>Gossypium</taxon>
    </lineage>
</organism>
<sequence>MCPRYGCGLETILHVCPDCYLCDLESLPSGSRNIAATESLLWRPPVDPWVCVNFYDGLFDNYKVANMGVAVKNSEGLLMGLAYFEQEHVPCLLTTEALACMRALGFARDLGFRCVELEGNSVVLISKLNSYDIDRSKVSTLVKDAKRLESGVLARFESILAVLDVASTVSIDQWQVLTALELF</sequence>
<dbReference type="Pfam" id="PF13456">
    <property type="entry name" value="RVT_3"/>
    <property type="match status" value="1"/>
</dbReference>
<dbReference type="GO" id="GO:0004523">
    <property type="term" value="F:RNA-DNA hybrid ribonuclease activity"/>
    <property type="evidence" value="ECO:0007669"/>
    <property type="project" value="InterPro"/>
</dbReference>
<dbReference type="GO" id="GO:0003676">
    <property type="term" value="F:nucleic acid binding"/>
    <property type="evidence" value="ECO:0007669"/>
    <property type="project" value="InterPro"/>
</dbReference>
<name>A0A7J9LPF5_GOSSC</name>
<keyword evidence="3" id="KW-1185">Reference proteome</keyword>
<dbReference type="EMBL" id="JABFAF010000007">
    <property type="protein sequence ID" value="MBA0860179.1"/>
    <property type="molecule type" value="Genomic_DNA"/>
</dbReference>
<feature type="domain" description="RNase H type-1" evidence="1">
    <location>
        <begin position="55"/>
        <end position="148"/>
    </location>
</feature>
<evidence type="ECO:0000313" key="3">
    <source>
        <dbReference type="Proteomes" id="UP000593576"/>
    </source>
</evidence>